<evidence type="ECO:0000313" key="2">
    <source>
        <dbReference type="EMBL" id="VYS46456.1"/>
    </source>
</evidence>
<accession>A0A5S9V107</accession>
<name>A0A5S9V107_ARATH</name>
<organism evidence="1 4">
    <name type="scientific">Arabidopsis thaliana</name>
    <name type="common">Mouse-ear cress</name>
    <dbReference type="NCBI Taxonomy" id="3702"/>
    <lineage>
        <taxon>Eukaryota</taxon>
        <taxon>Viridiplantae</taxon>
        <taxon>Streptophyta</taxon>
        <taxon>Embryophyta</taxon>
        <taxon>Tracheophyta</taxon>
        <taxon>Spermatophyta</taxon>
        <taxon>Magnoliopsida</taxon>
        <taxon>eudicotyledons</taxon>
        <taxon>Gunneridae</taxon>
        <taxon>Pentapetalae</taxon>
        <taxon>rosids</taxon>
        <taxon>malvids</taxon>
        <taxon>Brassicales</taxon>
        <taxon>Brassicaceae</taxon>
        <taxon>Camelineae</taxon>
        <taxon>Arabidopsis</taxon>
    </lineage>
</organism>
<evidence type="ECO:0000313" key="1">
    <source>
        <dbReference type="EMBL" id="CAA0217253.1"/>
    </source>
</evidence>
<dbReference type="EMBL" id="CACRSJ010000104">
    <property type="protein sequence ID" value="VYS46456.1"/>
    <property type="molecule type" value="Genomic_DNA"/>
</dbReference>
<dbReference type="EMBL" id="CACSHJ010000087">
    <property type="protein sequence ID" value="CAA0217253.1"/>
    <property type="molecule type" value="Genomic_DNA"/>
</dbReference>
<dbReference type="Proteomes" id="UP000426265">
    <property type="component" value="Unassembled WGS sequence"/>
</dbReference>
<dbReference type="AlphaFoldDB" id="A0A5S9V107"/>
<accession>A0A654EAW9</accession>
<dbReference type="OrthoDB" id="10302234at2759"/>
<protein>
    <submittedName>
        <fullName evidence="1">Uncharacterized protein</fullName>
    </submittedName>
</protein>
<proteinExistence type="predicted"/>
<dbReference type="Proteomes" id="UP000434276">
    <property type="component" value="Unassembled WGS sequence"/>
</dbReference>
<evidence type="ECO:0000313" key="3">
    <source>
        <dbReference type="Proteomes" id="UP000426265"/>
    </source>
</evidence>
<sequence length="67" mass="7950">MDKEIHQFGKGHVLHQMLRILELEVIQIMPKVMTNKKKPTLHIGRPLQGQVLEKKTPIIQKRPHYYL</sequence>
<dbReference type="ExpressionAtlas" id="A0A5S9V107">
    <property type="expression patterns" value="baseline and differential"/>
</dbReference>
<gene>
    <name evidence="2" type="ORF">AN1_LOCUS1956</name>
    <name evidence="1" type="ORF">C24_LOCUS1872</name>
</gene>
<reference evidence="1 4" key="1">
    <citation type="submission" date="2019-12" db="EMBL/GenBank/DDBJ databases">
        <authorList>
            <person name="Jiao W.-B."/>
            <person name="Schneeberger K."/>
        </authorList>
    </citation>
    <scope>NUCLEOTIDE SEQUENCE [LARGE SCALE GENOMIC DNA]</scope>
    <source>
        <strain evidence="3">cv. An-1</strain>
        <strain evidence="4">cv. C24</strain>
    </source>
</reference>
<evidence type="ECO:0000313" key="4">
    <source>
        <dbReference type="Proteomes" id="UP000434276"/>
    </source>
</evidence>